<evidence type="ECO:0000313" key="3">
    <source>
        <dbReference type="Proteomes" id="UP001385951"/>
    </source>
</evidence>
<evidence type="ECO:0000313" key="2">
    <source>
        <dbReference type="EMBL" id="KAK7690597.1"/>
    </source>
</evidence>
<feature type="compositionally biased region" description="Low complexity" evidence="1">
    <location>
        <begin position="104"/>
        <end position="113"/>
    </location>
</feature>
<dbReference type="InterPro" id="IPR036770">
    <property type="entry name" value="Ankyrin_rpt-contain_sf"/>
</dbReference>
<reference evidence="2 3" key="1">
    <citation type="submission" date="2022-09" db="EMBL/GenBank/DDBJ databases">
        <authorList>
            <person name="Palmer J.M."/>
        </authorList>
    </citation>
    <scope>NUCLEOTIDE SEQUENCE [LARGE SCALE GENOMIC DNA]</scope>
    <source>
        <strain evidence="2 3">DSM 7382</strain>
    </source>
</reference>
<accession>A0AAW0GKY9</accession>
<feature type="compositionally biased region" description="Basic and acidic residues" evidence="1">
    <location>
        <begin position="214"/>
        <end position="232"/>
    </location>
</feature>
<organism evidence="2 3">
    <name type="scientific">Cerrena zonata</name>
    <dbReference type="NCBI Taxonomy" id="2478898"/>
    <lineage>
        <taxon>Eukaryota</taxon>
        <taxon>Fungi</taxon>
        <taxon>Dikarya</taxon>
        <taxon>Basidiomycota</taxon>
        <taxon>Agaricomycotina</taxon>
        <taxon>Agaricomycetes</taxon>
        <taxon>Polyporales</taxon>
        <taxon>Cerrenaceae</taxon>
        <taxon>Cerrena</taxon>
    </lineage>
</organism>
<dbReference type="Pfam" id="PF13637">
    <property type="entry name" value="Ank_4"/>
    <property type="match status" value="1"/>
</dbReference>
<protein>
    <submittedName>
        <fullName evidence="2">Uncharacterized protein</fullName>
    </submittedName>
</protein>
<evidence type="ECO:0000256" key="1">
    <source>
        <dbReference type="SAM" id="MobiDB-lite"/>
    </source>
</evidence>
<dbReference type="Gene3D" id="1.25.40.20">
    <property type="entry name" value="Ankyrin repeat-containing domain"/>
    <property type="match status" value="1"/>
</dbReference>
<sequence>MSLQNLPVELLYEIFMYGQSEHFPHVCHHFYAVFKSAPTSILSHYLISRHYGLNLIVKSLRYPFCNESIIEAILRDLPSSLNRGDVLWETELPRRIFRTLQPKSSSASTSLAGSKRRRGQTVSGWREDDEPLPFLRFLFNHERLRKPTVNHCQGYGLTKAVFAGHLPLIRFLLDHGADPGCKDGLAVMVAIKKRDLSLVKLLIEPDTTPVVDGEEGHDRKRQRTDREKDSKPNRAKRRKLEDRVRINSDMLKTAVRCDARDIVEYFMNEKGCVPDMQTLMMMSS</sequence>
<dbReference type="InterPro" id="IPR002110">
    <property type="entry name" value="Ankyrin_rpt"/>
</dbReference>
<feature type="region of interest" description="Disordered" evidence="1">
    <location>
        <begin position="209"/>
        <end position="239"/>
    </location>
</feature>
<feature type="region of interest" description="Disordered" evidence="1">
    <location>
        <begin position="101"/>
        <end position="125"/>
    </location>
</feature>
<dbReference type="EMBL" id="JASBNA010000006">
    <property type="protein sequence ID" value="KAK7690597.1"/>
    <property type="molecule type" value="Genomic_DNA"/>
</dbReference>
<dbReference type="SUPFAM" id="SSF48403">
    <property type="entry name" value="Ankyrin repeat"/>
    <property type="match status" value="1"/>
</dbReference>
<dbReference type="Proteomes" id="UP001385951">
    <property type="component" value="Unassembled WGS sequence"/>
</dbReference>
<gene>
    <name evidence="2" type="ORF">QCA50_005696</name>
</gene>
<keyword evidence="3" id="KW-1185">Reference proteome</keyword>
<comment type="caution">
    <text evidence="2">The sequence shown here is derived from an EMBL/GenBank/DDBJ whole genome shotgun (WGS) entry which is preliminary data.</text>
</comment>
<proteinExistence type="predicted"/>
<dbReference type="AlphaFoldDB" id="A0AAW0GKY9"/>
<name>A0AAW0GKY9_9APHY</name>